<proteinExistence type="predicted"/>
<dbReference type="Gene3D" id="3.30.1380.10">
    <property type="match status" value="1"/>
</dbReference>
<dbReference type="Pfam" id="PF13539">
    <property type="entry name" value="Peptidase_M15_4"/>
    <property type="match status" value="1"/>
</dbReference>
<reference evidence="2" key="1">
    <citation type="submission" date="2020-05" db="EMBL/GenBank/DDBJ databases">
        <authorList>
            <person name="Chiriac C."/>
            <person name="Salcher M."/>
            <person name="Ghai R."/>
            <person name="Kavagutti S V."/>
        </authorList>
    </citation>
    <scope>NUCLEOTIDE SEQUENCE</scope>
</reference>
<feature type="domain" description="Peptidase M15C" evidence="1">
    <location>
        <begin position="199"/>
        <end position="264"/>
    </location>
</feature>
<dbReference type="EMBL" id="CAEZTS010000079">
    <property type="protein sequence ID" value="CAB4580442.1"/>
    <property type="molecule type" value="Genomic_DNA"/>
</dbReference>
<sequence length="703" mass="73450">MNPHTGSERRPRRANRIAPFVVLVGLVVYAVMMFAMLTAPASAKASAAPATVRTTNIDSSDSTPWVTPSMPARCTDAQIASGNVVSCVVSKFSEPAERGWGTPPMPFNADGSTNPGWKWLGWSYTGSEALRAWEQALWKNAGRIGSIKAGAVQAPAGALVLFEGFLAEVQAKGYKIRDVIGYNFRCTSNTRKDCVGLDAKSLSNHSWGLAIDFNVGANPEIRYAPSAENGATTACAVPMRTDIPKWVVDTAQKWGLLWGGYGWNGGCATPTTQRSSILRDPMHFEFRGTADDAVAIARFNGASVTRYCSNQVEGTTTVRTCAWADRPQAGWRTPIVLQAPAGATAALVNITLTGASTDAFVTAERCDVAVSGERAWSNGNVSKGGTVANLAVVPLDSLGRFCIFNSHPMHVIVDAQGFFLPSRVAGPASGRFTLVTPTRVLDTRKGDRCDAAGACRLGGRASTSSLNGVPVPQAPAGSTSLLANVTVTDTAIAGGFLTADSCESLAARGQTSSNLNFGANDIVSNLAIVTVGNVGATRGFCTATTGELHQIVDVQGAFSPAGQWGLTLTPQTRLVDTRKCHVDGCGVRRPAGGILRLTAPAGASAVLVNITLTDSVASGYVQADKCSALSPSTETASNANVIPGRTAANLAVVPVDADGSFCLYTSAATHMIVDIQGSFSPSGDLRFVSMNAERRFDSRSNAG</sequence>
<protein>
    <submittedName>
        <fullName evidence="2">Unannotated protein</fullName>
    </submittedName>
</protein>
<evidence type="ECO:0000259" key="1">
    <source>
        <dbReference type="Pfam" id="PF13539"/>
    </source>
</evidence>
<dbReference type="InterPro" id="IPR009045">
    <property type="entry name" value="Zn_M74/Hedgehog-like"/>
</dbReference>
<accession>A0A6J6EV69</accession>
<name>A0A6J6EV69_9ZZZZ</name>
<evidence type="ECO:0000313" key="2">
    <source>
        <dbReference type="EMBL" id="CAB4580442.1"/>
    </source>
</evidence>
<dbReference type="InterPro" id="IPR039561">
    <property type="entry name" value="Peptidase_M15C"/>
</dbReference>
<dbReference type="GO" id="GO:0008233">
    <property type="term" value="F:peptidase activity"/>
    <property type="evidence" value="ECO:0007669"/>
    <property type="project" value="InterPro"/>
</dbReference>
<dbReference type="SUPFAM" id="SSF55166">
    <property type="entry name" value="Hedgehog/DD-peptidase"/>
    <property type="match status" value="1"/>
</dbReference>
<organism evidence="2">
    <name type="scientific">freshwater metagenome</name>
    <dbReference type="NCBI Taxonomy" id="449393"/>
    <lineage>
        <taxon>unclassified sequences</taxon>
        <taxon>metagenomes</taxon>
        <taxon>ecological metagenomes</taxon>
    </lineage>
</organism>
<dbReference type="AlphaFoldDB" id="A0A6J6EV69"/>
<gene>
    <name evidence="2" type="ORF">UFOPK1722_00992</name>
</gene>